<evidence type="ECO:0000313" key="3">
    <source>
        <dbReference type="Proteomes" id="UP000676336"/>
    </source>
</evidence>
<protein>
    <submittedName>
        <fullName evidence="1">Uncharacterized protein</fullName>
    </submittedName>
</protein>
<proteinExistence type="predicted"/>
<sequence length="24" mass="2861">MPSDVIIDGARCLERIRRLYAAWR</sequence>
<evidence type="ECO:0000313" key="2">
    <source>
        <dbReference type="EMBL" id="CAF5215321.1"/>
    </source>
</evidence>
<organism evidence="1 3">
    <name type="scientific">Rotaria magnacalcarata</name>
    <dbReference type="NCBI Taxonomy" id="392030"/>
    <lineage>
        <taxon>Eukaryota</taxon>
        <taxon>Metazoa</taxon>
        <taxon>Spiralia</taxon>
        <taxon>Gnathifera</taxon>
        <taxon>Rotifera</taxon>
        <taxon>Eurotatoria</taxon>
        <taxon>Bdelloidea</taxon>
        <taxon>Philodinida</taxon>
        <taxon>Philodinidae</taxon>
        <taxon>Rotaria</taxon>
    </lineage>
</organism>
<comment type="caution">
    <text evidence="1">The sequence shown here is derived from an EMBL/GenBank/DDBJ whole genome shotgun (WGS) entry which is preliminary data.</text>
</comment>
<dbReference type="Proteomes" id="UP000676336">
    <property type="component" value="Unassembled WGS sequence"/>
</dbReference>
<feature type="non-terminal residue" evidence="1">
    <location>
        <position position="24"/>
    </location>
</feature>
<name>A0A8S3DAR3_9BILA</name>
<dbReference type="EMBL" id="CAJOBI010201020">
    <property type="protein sequence ID" value="CAF4991846.1"/>
    <property type="molecule type" value="Genomic_DNA"/>
</dbReference>
<accession>A0A8S3DAR3</accession>
<evidence type="ECO:0000313" key="1">
    <source>
        <dbReference type="EMBL" id="CAF4991846.1"/>
    </source>
</evidence>
<reference evidence="1" key="1">
    <citation type="submission" date="2021-02" db="EMBL/GenBank/DDBJ databases">
        <authorList>
            <person name="Nowell W R."/>
        </authorList>
    </citation>
    <scope>NUCLEOTIDE SEQUENCE</scope>
</reference>
<gene>
    <name evidence="1" type="ORF">SMN809_LOCUS56341</name>
    <name evidence="2" type="ORF">SMN809_LOCUS79539</name>
</gene>
<dbReference type="AlphaFoldDB" id="A0A8S3DAR3"/>
<dbReference type="EMBL" id="CAJOBI010342800">
    <property type="protein sequence ID" value="CAF5215321.1"/>
    <property type="molecule type" value="Genomic_DNA"/>
</dbReference>